<dbReference type="SUPFAM" id="SSF53756">
    <property type="entry name" value="UDP-Glycosyltransferase/glycogen phosphorylase"/>
    <property type="match status" value="1"/>
</dbReference>
<dbReference type="RefSeq" id="WP_078055269.1">
    <property type="nucleotide sequence ID" value="NZ_CP017688.1"/>
</dbReference>
<dbReference type="AlphaFoldDB" id="A0A1B9E3Q8"/>
<accession>A0A1B9E3Q8</accession>
<keyword evidence="2" id="KW-1185">Reference proteome</keyword>
<dbReference type="Gene3D" id="3.40.50.2000">
    <property type="entry name" value="Glycogen Phosphorylase B"/>
    <property type="match status" value="2"/>
</dbReference>
<dbReference type="EMBL" id="LVEP01000022">
    <property type="protein sequence ID" value="OCB76567.1"/>
    <property type="molecule type" value="Genomic_DNA"/>
</dbReference>
<organism evidence="1 2">
    <name type="scientific">Flavobacterium crassostreae</name>
    <dbReference type="NCBI Taxonomy" id="1763534"/>
    <lineage>
        <taxon>Bacteria</taxon>
        <taxon>Pseudomonadati</taxon>
        <taxon>Bacteroidota</taxon>
        <taxon>Flavobacteriia</taxon>
        <taxon>Flavobacteriales</taxon>
        <taxon>Flavobacteriaceae</taxon>
        <taxon>Flavobacterium</taxon>
    </lineage>
</organism>
<evidence type="ECO:0000313" key="1">
    <source>
        <dbReference type="EMBL" id="OCB76567.1"/>
    </source>
</evidence>
<name>A0A1B9E3Q8_9FLAO</name>
<dbReference type="STRING" id="1763534.GCA_001831475_01078"/>
<proteinExistence type="predicted"/>
<reference evidence="1 2" key="1">
    <citation type="submission" date="2016-03" db="EMBL/GenBank/DDBJ databases">
        <authorList>
            <person name="Ploux O."/>
        </authorList>
    </citation>
    <scope>NUCLEOTIDE SEQUENCE [LARGE SCALE GENOMIC DNA]</scope>
    <source>
        <strain evidence="1 2">LPB0076</strain>
    </source>
</reference>
<dbReference type="OrthoDB" id="9815351at2"/>
<evidence type="ECO:0008006" key="3">
    <source>
        <dbReference type="Google" id="ProtNLM"/>
    </source>
</evidence>
<protein>
    <recommendedName>
        <fullName evidence="3">Glycosyl transferase family 1</fullName>
    </recommendedName>
</protein>
<comment type="caution">
    <text evidence="1">The sequence shown here is derived from an EMBL/GenBank/DDBJ whole genome shotgun (WGS) entry which is preliminary data.</text>
</comment>
<dbReference type="Proteomes" id="UP000093510">
    <property type="component" value="Unassembled WGS sequence"/>
</dbReference>
<gene>
    <name evidence="1" type="ORF">LPBF_06450</name>
</gene>
<sequence length="337" mass="38622">MKVNAYTTGFLAPSARYRVRQLIPYLENENVIVNEIYSKAGAFPPPNKIDQLKWAFDNISENTFKVMRQPEADVTWLQKVMFSKHYTFERFLKKPLIFDVDDAIFLKNNGFFAQKIADRADRMICGNDFLADYFSNFNANIDVIPTSVDVSKYDAIAKVYSSNTFYILWTGTSSGYPFVYEMEQALKIIVDKYDFVKIKIVSNAPPVFKFLEKDDFEFSYWTEEIEFSSIKNSDLGIMPLPDNDQTKGKCSYKMLCYMAGKLPVVVSAVGMNNDVLKLGEIGLGVTNNSEWVNAIEEIIQSKTMHEKFALNGYNVVLNHFDVNVVAKKIYKSFNEVI</sequence>
<evidence type="ECO:0000313" key="2">
    <source>
        <dbReference type="Proteomes" id="UP000093510"/>
    </source>
</evidence>